<comment type="caution">
    <text evidence="1">The sequence shown here is derived from an EMBL/GenBank/DDBJ whole genome shotgun (WGS) entry which is preliminary data.</text>
</comment>
<sequence>MFLIKRKHTDEDDNKSKVMKLNIEPMYFNENSASTLFPDRKETLYFNNKDLELKQYFNIASASHFVFSDRDKTALHSKINFRIEVVCIDSVIKKTFPIPDNMNLYLKYLDINKKQDFIFQMISLEFNWHPIELKCVLNCNNYGRCEILEMISKLQFQLQNCTDKDAKFFIQNLESKNIISFEYCGANYAVLIASLCKMLLNSFEKDDLEEIYSNINIDALKCFTLPTKMHMKQNNFWQNNTLKNNYFTSSFDCNKCRTLLKPQDLLVFTNVKDVFLHLIFLLHSECNIKFIPYKECRIDNKLFKLAPQQLKNYQVFNNLIFEGSQTVKQRISNWKVNENQGFAREDATNVNLSPKFQTESFYTNCKIFKLFETVRIKSRIKGRNDLAEQIRGINNCIDFIGQVTHFCNIKLSKNLTAKFEADKKMDLQNNHSKIEKVFYNNQMECIDQSKNFIKSDVCGKKYLGNTCNTYPENDKYSNNIKDLSIDALLENTNMKLLPFNFQNYFRSKQMQQRGKKRRICYAAKSDVFKKDLKKFRECKKIYNCKIRKISQFFKHSAGKNETQQIRSHITSFHLKEKKPSTHSNNTNIQNVMQVNNEMISVEDIAYDLNFCGNSNEKFKIFTSDFEIHKSESEKIIPQFTDSSCKKTSFTATEIKDISEAGHEREKIKNAACQTESLSELFEKYSDLSNLILKFQNSKALDHEESKGIKLFSELISLEKNCGVQDKKTFIKLTGRNLFDSREARELSSDLSISEKVYHETVHGLKCEFFNCVPDSVTQDQEVLGKESVCLNKEHHDINGKDERKEKIKNISSSRRSKVRMGLSRKQRVKPLHPDFKYKEVFT</sequence>
<protein>
    <submittedName>
        <fullName evidence="1">Uncharacterized protein</fullName>
    </submittedName>
</protein>
<evidence type="ECO:0000313" key="2">
    <source>
        <dbReference type="Proteomes" id="UP000887013"/>
    </source>
</evidence>
<reference evidence="1" key="1">
    <citation type="submission" date="2020-08" db="EMBL/GenBank/DDBJ databases">
        <title>Multicomponent nature underlies the extraordinary mechanical properties of spider dragline silk.</title>
        <authorList>
            <person name="Kono N."/>
            <person name="Nakamura H."/>
            <person name="Mori M."/>
            <person name="Yoshida Y."/>
            <person name="Ohtoshi R."/>
            <person name="Malay A.D."/>
            <person name="Moran D.A.P."/>
            <person name="Tomita M."/>
            <person name="Numata K."/>
            <person name="Arakawa K."/>
        </authorList>
    </citation>
    <scope>NUCLEOTIDE SEQUENCE</scope>
</reference>
<dbReference type="OrthoDB" id="10572503at2759"/>
<evidence type="ECO:0000313" key="1">
    <source>
        <dbReference type="EMBL" id="GFT13123.1"/>
    </source>
</evidence>
<dbReference type="Proteomes" id="UP000887013">
    <property type="component" value="Unassembled WGS sequence"/>
</dbReference>
<accession>A0A8X6TIW2</accession>
<dbReference type="EMBL" id="BMAW01057835">
    <property type="protein sequence ID" value="GFT13123.1"/>
    <property type="molecule type" value="Genomic_DNA"/>
</dbReference>
<gene>
    <name evidence="1" type="primary">AVEN_117996_1</name>
    <name evidence="1" type="ORF">NPIL_200821</name>
</gene>
<dbReference type="AlphaFoldDB" id="A0A8X6TIW2"/>
<proteinExistence type="predicted"/>
<keyword evidence="2" id="KW-1185">Reference proteome</keyword>
<name>A0A8X6TIW2_NEPPI</name>
<organism evidence="1 2">
    <name type="scientific">Nephila pilipes</name>
    <name type="common">Giant wood spider</name>
    <name type="synonym">Nephila maculata</name>
    <dbReference type="NCBI Taxonomy" id="299642"/>
    <lineage>
        <taxon>Eukaryota</taxon>
        <taxon>Metazoa</taxon>
        <taxon>Ecdysozoa</taxon>
        <taxon>Arthropoda</taxon>
        <taxon>Chelicerata</taxon>
        <taxon>Arachnida</taxon>
        <taxon>Araneae</taxon>
        <taxon>Araneomorphae</taxon>
        <taxon>Entelegynae</taxon>
        <taxon>Araneoidea</taxon>
        <taxon>Nephilidae</taxon>
        <taxon>Nephila</taxon>
    </lineage>
</organism>